<reference evidence="1" key="1">
    <citation type="submission" date="2013-07" db="EMBL/GenBank/DDBJ databases">
        <title>Midgut Transcriptome Profiling of Anoplphora glabripennis, a Lignocellulose Degrading, Wood-Boring Cerambycid.</title>
        <authorList>
            <person name="Scully E.D."/>
            <person name="Hoover K."/>
            <person name="Carlson J.E."/>
            <person name="Tien M."/>
            <person name="Geib S.M."/>
        </authorList>
    </citation>
    <scope>NUCLEOTIDE SEQUENCE</scope>
</reference>
<sequence>QMQSSNGSCKLSLPFLVIDQITGNLPQASFDPTACNIPVYITLADPNFYESDKMDILLGTTSFFKLLNSHRIKLNDEGLLLQSTRLGWIIVGPVQTIRQPINESNSKCLVATNMLNKQA</sequence>
<protein>
    <submittedName>
        <fullName evidence="1">Uncharacterized protein</fullName>
    </submittedName>
</protein>
<evidence type="ECO:0000313" key="1">
    <source>
        <dbReference type="EMBL" id="JAB60234.1"/>
    </source>
</evidence>
<name>V5G896_ANOGL</name>
<organism evidence="1">
    <name type="scientific">Anoplophora glabripennis</name>
    <name type="common">Asian longhorn beetle</name>
    <name type="synonym">Anoplophora nobilis</name>
    <dbReference type="NCBI Taxonomy" id="217634"/>
    <lineage>
        <taxon>Eukaryota</taxon>
        <taxon>Metazoa</taxon>
        <taxon>Ecdysozoa</taxon>
        <taxon>Arthropoda</taxon>
        <taxon>Hexapoda</taxon>
        <taxon>Insecta</taxon>
        <taxon>Pterygota</taxon>
        <taxon>Neoptera</taxon>
        <taxon>Endopterygota</taxon>
        <taxon>Coleoptera</taxon>
        <taxon>Polyphaga</taxon>
        <taxon>Cucujiformia</taxon>
        <taxon>Chrysomeloidea</taxon>
        <taxon>Cerambycidae</taxon>
        <taxon>Lamiinae</taxon>
        <taxon>Lamiini</taxon>
        <taxon>Anoplophora</taxon>
    </lineage>
</organism>
<feature type="non-terminal residue" evidence="1">
    <location>
        <position position="1"/>
    </location>
</feature>
<proteinExistence type="predicted"/>
<dbReference type="AlphaFoldDB" id="V5G896"/>
<dbReference type="EMBL" id="GALX01008232">
    <property type="protein sequence ID" value="JAB60234.1"/>
    <property type="molecule type" value="Transcribed_RNA"/>
</dbReference>
<accession>V5G896</accession>
<feature type="non-terminal residue" evidence="1">
    <location>
        <position position="119"/>
    </location>
</feature>